<keyword evidence="2" id="KW-1185">Reference proteome</keyword>
<sequence>MNYPKELIVKMKEVEFIYDTSIGKVLNGNYVDSKHYVDLSPQRWKKIEKRKVTCI</sequence>
<organism evidence="1 2">
    <name type="scientific">Paenibacillus tianmuensis</name>
    <dbReference type="NCBI Taxonomy" id="624147"/>
    <lineage>
        <taxon>Bacteria</taxon>
        <taxon>Bacillati</taxon>
        <taxon>Bacillota</taxon>
        <taxon>Bacilli</taxon>
        <taxon>Bacillales</taxon>
        <taxon>Paenibacillaceae</taxon>
        <taxon>Paenibacillus</taxon>
    </lineage>
</organism>
<accession>A0A1G4TFI3</accession>
<dbReference type="EMBL" id="FMTT01000051">
    <property type="protein sequence ID" value="SCW80183.1"/>
    <property type="molecule type" value="Genomic_DNA"/>
</dbReference>
<gene>
    <name evidence="1" type="ORF">SAMN04487970_10513</name>
</gene>
<name>A0A1G4TFI3_9BACL</name>
<evidence type="ECO:0000313" key="1">
    <source>
        <dbReference type="EMBL" id="SCW80183.1"/>
    </source>
</evidence>
<proteinExistence type="predicted"/>
<dbReference type="AlphaFoldDB" id="A0A1G4TFI3"/>
<dbReference type="Proteomes" id="UP000198601">
    <property type="component" value="Unassembled WGS sequence"/>
</dbReference>
<dbReference type="STRING" id="624147.SAMN04487970_10513"/>
<dbReference type="RefSeq" id="WP_167670311.1">
    <property type="nucleotide sequence ID" value="NZ_FMTT01000051.1"/>
</dbReference>
<protein>
    <submittedName>
        <fullName evidence="1">Uncharacterized protein</fullName>
    </submittedName>
</protein>
<evidence type="ECO:0000313" key="2">
    <source>
        <dbReference type="Proteomes" id="UP000198601"/>
    </source>
</evidence>
<reference evidence="2" key="1">
    <citation type="submission" date="2016-10" db="EMBL/GenBank/DDBJ databases">
        <authorList>
            <person name="Varghese N."/>
            <person name="Submissions S."/>
        </authorList>
    </citation>
    <scope>NUCLEOTIDE SEQUENCE [LARGE SCALE GENOMIC DNA]</scope>
    <source>
        <strain evidence="2">CGMCC 1.8946</strain>
    </source>
</reference>